<dbReference type="Gene3D" id="1.10.443.10">
    <property type="entry name" value="Intergrase catalytic core"/>
    <property type="match status" value="1"/>
</dbReference>
<name>A0A418VQC4_9PROT</name>
<dbReference type="AlphaFoldDB" id="A0A418VQC4"/>
<sequence>MLLYESDKRSGLLSRSESDHVRVRDRPIRADLGQLCGVGGGVPLPLVELFGVQRTGVVAFVQLVFHRRDPPIGRHTRPEAGQREPLFRHQVTQHWFRHLLATNMLAKGADIRSVMAQGGWLDASSVMIYGHDVPERRRNLVNLLDGAPPGGKPGKATG</sequence>
<evidence type="ECO:0000256" key="1">
    <source>
        <dbReference type="ARBA" id="ARBA00023172"/>
    </source>
</evidence>
<feature type="domain" description="Tyr recombinase" evidence="2">
    <location>
        <begin position="1"/>
        <end position="142"/>
    </location>
</feature>
<dbReference type="InterPro" id="IPR002104">
    <property type="entry name" value="Integrase_catalytic"/>
</dbReference>
<dbReference type="InterPro" id="IPR011010">
    <property type="entry name" value="DNA_brk_join_enz"/>
</dbReference>
<evidence type="ECO:0000313" key="5">
    <source>
        <dbReference type="Proteomes" id="UP000283458"/>
    </source>
</evidence>
<accession>A0A418VQC4</accession>
<reference evidence="4 5" key="1">
    <citation type="submission" date="2018-09" db="EMBL/GenBank/DDBJ databases">
        <authorList>
            <person name="Zhu H."/>
        </authorList>
    </citation>
    <scope>NUCLEOTIDE SEQUENCE [LARGE SCALE GENOMIC DNA]</scope>
    <source>
        <strain evidence="4 5">K2W22B-5</strain>
    </source>
</reference>
<evidence type="ECO:0000259" key="2">
    <source>
        <dbReference type="PROSITE" id="PS51898"/>
    </source>
</evidence>
<dbReference type="PROSITE" id="PS51898">
    <property type="entry name" value="TYR_RECOMBINASE"/>
    <property type="match status" value="1"/>
</dbReference>
<comment type="caution">
    <text evidence="4">The sequence shown here is derived from an EMBL/GenBank/DDBJ whole genome shotgun (WGS) entry which is preliminary data.</text>
</comment>
<keyword evidence="5" id="KW-1185">Reference proteome</keyword>
<dbReference type="Pfam" id="PF00589">
    <property type="entry name" value="Phage_integrase"/>
    <property type="match status" value="1"/>
</dbReference>
<protein>
    <recommendedName>
        <fullName evidence="2">Tyr recombinase domain-containing protein</fullName>
    </recommendedName>
</protein>
<dbReference type="GO" id="GO:0003677">
    <property type="term" value="F:DNA binding"/>
    <property type="evidence" value="ECO:0007669"/>
    <property type="project" value="InterPro"/>
</dbReference>
<dbReference type="EMBL" id="QYUL01000004">
    <property type="protein sequence ID" value="RJF78462.1"/>
    <property type="molecule type" value="Genomic_DNA"/>
</dbReference>
<dbReference type="GO" id="GO:0006310">
    <property type="term" value="P:DNA recombination"/>
    <property type="evidence" value="ECO:0007669"/>
    <property type="project" value="UniProtKB-KW"/>
</dbReference>
<organism evidence="4 5">
    <name type="scientific">Azospirillum cavernae</name>
    <dbReference type="NCBI Taxonomy" id="2320860"/>
    <lineage>
        <taxon>Bacteria</taxon>
        <taxon>Pseudomonadati</taxon>
        <taxon>Pseudomonadota</taxon>
        <taxon>Alphaproteobacteria</taxon>
        <taxon>Rhodospirillales</taxon>
        <taxon>Azospirillaceae</taxon>
        <taxon>Azospirillum</taxon>
    </lineage>
</organism>
<dbReference type="InterPro" id="IPR013762">
    <property type="entry name" value="Integrase-like_cat_sf"/>
</dbReference>
<dbReference type="GO" id="GO:0015074">
    <property type="term" value="P:DNA integration"/>
    <property type="evidence" value="ECO:0007669"/>
    <property type="project" value="InterPro"/>
</dbReference>
<dbReference type="EMBL" id="QYUL01000004">
    <property type="protein sequence ID" value="RJF78056.1"/>
    <property type="molecule type" value="Genomic_DNA"/>
</dbReference>
<evidence type="ECO:0000313" key="4">
    <source>
        <dbReference type="EMBL" id="RJF78462.1"/>
    </source>
</evidence>
<gene>
    <name evidence="3" type="ORF">D3877_23275</name>
    <name evidence="4" type="ORF">D3877_25600</name>
</gene>
<evidence type="ECO:0000313" key="3">
    <source>
        <dbReference type="EMBL" id="RJF78056.1"/>
    </source>
</evidence>
<keyword evidence="1" id="KW-0233">DNA recombination</keyword>
<dbReference type="Proteomes" id="UP000283458">
    <property type="component" value="Unassembled WGS sequence"/>
</dbReference>
<proteinExistence type="predicted"/>
<dbReference type="SUPFAM" id="SSF56349">
    <property type="entry name" value="DNA breaking-rejoining enzymes"/>
    <property type="match status" value="1"/>
</dbReference>